<dbReference type="AlphaFoldDB" id="A0A5N5Q7E2"/>
<name>A0A5N5Q7E2_9AGAM</name>
<protein>
    <submittedName>
        <fullName evidence="1">Uncharacterized protein</fullName>
    </submittedName>
</protein>
<organism evidence="1 2">
    <name type="scientific">Ceratobasidium theobromae</name>
    <dbReference type="NCBI Taxonomy" id="1582974"/>
    <lineage>
        <taxon>Eukaryota</taxon>
        <taxon>Fungi</taxon>
        <taxon>Dikarya</taxon>
        <taxon>Basidiomycota</taxon>
        <taxon>Agaricomycotina</taxon>
        <taxon>Agaricomycetes</taxon>
        <taxon>Cantharellales</taxon>
        <taxon>Ceratobasidiaceae</taxon>
        <taxon>Ceratobasidium</taxon>
    </lineage>
</organism>
<proteinExistence type="predicted"/>
<evidence type="ECO:0000313" key="1">
    <source>
        <dbReference type="EMBL" id="KAB5587308.1"/>
    </source>
</evidence>
<sequence>MSVTRQREAALKVVPVPETAGIVFAEVVELVAPQKARDANRPSGRISNIQMKIPSASMTASMFPVHEKDMALAA</sequence>
<dbReference type="Proteomes" id="UP000383932">
    <property type="component" value="Unassembled WGS sequence"/>
</dbReference>
<reference evidence="1 2" key="1">
    <citation type="journal article" date="2019" name="Fungal Biol. Biotechnol.">
        <title>Draft genome sequence of fastidious pathogen Ceratobasidium theobromae, which causes vascular-streak dieback in Theobroma cacao.</title>
        <authorList>
            <person name="Ali S.S."/>
            <person name="Asman A."/>
            <person name="Shao J."/>
            <person name="Firmansyah A.P."/>
            <person name="Susilo A.W."/>
            <person name="Rosmana A."/>
            <person name="McMahon P."/>
            <person name="Junaid M."/>
            <person name="Guest D."/>
            <person name="Kheng T.Y."/>
            <person name="Meinhardt L.W."/>
            <person name="Bailey B.A."/>
        </authorList>
    </citation>
    <scope>NUCLEOTIDE SEQUENCE [LARGE SCALE GENOMIC DNA]</scope>
    <source>
        <strain evidence="1 2">CT2</strain>
    </source>
</reference>
<evidence type="ECO:0000313" key="2">
    <source>
        <dbReference type="Proteomes" id="UP000383932"/>
    </source>
</evidence>
<comment type="caution">
    <text evidence="1">The sequence shown here is derived from an EMBL/GenBank/DDBJ whole genome shotgun (WGS) entry which is preliminary data.</text>
</comment>
<accession>A0A5N5Q7E2</accession>
<gene>
    <name evidence="1" type="ORF">CTheo_9245</name>
</gene>
<keyword evidence="2" id="KW-1185">Reference proteome</keyword>
<dbReference type="EMBL" id="SSOP01001215">
    <property type="protein sequence ID" value="KAB5587308.1"/>
    <property type="molecule type" value="Genomic_DNA"/>
</dbReference>